<protein>
    <submittedName>
        <fullName evidence="2">Regulatory protein YycI of two-component signal transduction system YycFG</fullName>
    </submittedName>
</protein>
<dbReference type="InterPro" id="IPR018604">
    <property type="entry name" value="YycI-like"/>
</dbReference>
<dbReference type="Gene3D" id="2.40.128.690">
    <property type="entry name" value="YycH protein, domain 3-like"/>
    <property type="match status" value="1"/>
</dbReference>
<dbReference type="RefSeq" id="WP_184404621.1">
    <property type="nucleotide sequence ID" value="NZ_JACHHJ010000003.1"/>
</dbReference>
<evidence type="ECO:0000313" key="3">
    <source>
        <dbReference type="Proteomes" id="UP000568839"/>
    </source>
</evidence>
<evidence type="ECO:0000259" key="1">
    <source>
        <dbReference type="Pfam" id="PF09648"/>
    </source>
</evidence>
<comment type="caution">
    <text evidence="2">The sequence shown here is derived from an EMBL/GenBank/DDBJ whole genome shotgun (WGS) entry which is preliminary data.</text>
</comment>
<dbReference type="EMBL" id="JACHHJ010000003">
    <property type="protein sequence ID" value="MBB6450565.1"/>
    <property type="molecule type" value="Genomic_DNA"/>
</dbReference>
<keyword evidence="3" id="KW-1185">Reference proteome</keyword>
<gene>
    <name evidence="2" type="ORF">HNR44_002548</name>
</gene>
<name>A0A841Q0A4_9BACL</name>
<sequence>MDWSKTKTIFIFTFLLLNVFLSYQLFEKVENEPRSMEGEASLEEGIERSNIEIEAELPDDDIPLFVVSSTILESIPEEMEDMYDDEMYSSIDVEDGEVTVWLDEPFEISEDERWQDIRNFIDNNVYEGEDYRYAYTDELQIEYYWHHQGRTLIAPEYTHLSLYENEDGDIQSFSQRLVHTENKEEQSTNSAMEAIEHLISEIDITPNSAVTHVDHVYYSALLEEEYEGQQVLYAPYYRIWVEDPMDDEEDRYADVYMVDAVDGTIVQIRS</sequence>
<reference evidence="2 3" key="1">
    <citation type="submission" date="2020-08" db="EMBL/GenBank/DDBJ databases">
        <title>Genomic Encyclopedia of Type Strains, Phase IV (KMG-IV): sequencing the most valuable type-strain genomes for metagenomic binning, comparative biology and taxonomic classification.</title>
        <authorList>
            <person name="Goeker M."/>
        </authorList>
    </citation>
    <scope>NUCLEOTIDE SEQUENCE [LARGE SCALE GENOMIC DNA]</scope>
    <source>
        <strain evidence="2 3">DSM 21769</strain>
    </source>
</reference>
<dbReference type="Proteomes" id="UP000568839">
    <property type="component" value="Unassembled WGS sequence"/>
</dbReference>
<dbReference type="AlphaFoldDB" id="A0A841Q0A4"/>
<proteinExistence type="predicted"/>
<dbReference type="Pfam" id="PF09648">
    <property type="entry name" value="YycI"/>
    <property type="match status" value="1"/>
</dbReference>
<feature type="domain" description="Regulatory protein YycH-like" evidence="1">
    <location>
        <begin position="38"/>
        <end position="251"/>
    </location>
</feature>
<accession>A0A841Q0A4</accession>
<organism evidence="2 3">
    <name type="scientific">Geomicrobium halophilum</name>
    <dbReference type="NCBI Taxonomy" id="549000"/>
    <lineage>
        <taxon>Bacteria</taxon>
        <taxon>Bacillati</taxon>
        <taxon>Bacillota</taxon>
        <taxon>Bacilli</taxon>
        <taxon>Bacillales</taxon>
        <taxon>Geomicrobium</taxon>
    </lineage>
</organism>
<dbReference type="GO" id="GO:0016020">
    <property type="term" value="C:membrane"/>
    <property type="evidence" value="ECO:0007669"/>
    <property type="project" value="InterPro"/>
</dbReference>
<evidence type="ECO:0000313" key="2">
    <source>
        <dbReference type="EMBL" id="MBB6450565.1"/>
    </source>
</evidence>